<evidence type="ECO:0000256" key="1">
    <source>
        <dbReference type="SAM" id="Coils"/>
    </source>
</evidence>
<reference evidence="3" key="1">
    <citation type="submission" date="2023-10" db="EMBL/GenBank/DDBJ databases">
        <title>Chromosome-level genome of the transformable northern wattle, Acacia crassicarpa.</title>
        <authorList>
            <person name="Massaro I."/>
            <person name="Sinha N.R."/>
            <person name="Poethig S."/>
            <person name="Leichty A.R."/>
        </authorList>
    </citation>
    <scope>NUCLEOTIDE SEQUENCE</scope>
    <source>
        <strain evidence="3">Acra3RX</strain>
        <tissue evidence="3">Leaf</tissue>
    </source>
</reference>
<keyword evidence="4" id="KW-1185">Reference proteome</keyword>
<evidence type="ECO:0000313" key="4">
    <source>
        <dbReference type="Proteomes" id="UP001293593"/>
    </source>
</evidence>
<dbReference type="InterPro" id="IPR024752">
    <property type="entry name" value="Myb/SANT-like_dom"/>
</dbReference>
<dbReference type="AlphaFoldDB" id="A0AAE1TJG8"/>
<proteinExistence type="predicted"/>
<dbReference type="EMBL" id="JAWXYG010000001">
    <property type="protein sequence ID" value="KAK4285694.1"/>
    <property type="molecule type" value="Genomic_DNA"/>
</dbReference>
<sequence>MTQKTKEPINLRWTPEMDESFIEALLEEMMNGNRPDGTFSTFAYGNMVQTLNNRFGSHITKQHLKNRKKTLSQRFAELYDLFNGLSGFSWSPLTKLFEADNQVWDDLIKRKPNARKWKNTPVLHYDKLYELFSADKVSVGTTSVREQKRKASTIENESNQDRFEKMTAGIKELVDVIRDGNVVAEKQVQVAEKQAQIAEKQAQIAEKGLSLLENSRPRHYSEGEVWTAIEKFEIPEEKKLKYYFFLCNEERHKLIFFGVSPHMRLQTLLKLMTDARAQ</sequence>
<feature type="coiled-coil region" evidence="1">
    <location>
        <begin position="181"/>
        <end position="208"/>
    </location>
</feature>
<evidence type="ECO:0000259" key="2">
    <source>
        <dbReference type="Pfam" id="PF12776"/>
    </source>
</evidence>
<dbReference type="Pfam" id="PF12776">
    <property type="entry name" value="Myb_DNA-bind_3"/>
    <property type="match status" value="1"/>
</dbReference>
<feature type="domain" description="Myb/SANT-like" evidence="2">
    <location>
        <begin position="12"/>
        <end position="106"/>
    </location>
</feature>
<comment type="caution">
    <text evidence="3">The sequence shown here is derived from an EMBL/GenBank/DDBJ whole genome shotgun (WGS) entry which is preliminary data.</text>
</comment>
<keyword evidence="1" id="KW-0175">Coiled coil</keyword>
<gene>
    <name evidence="3" type="ORF">QN277_002357</name>
</gene>
<dbReference type="PANTHER" id="PTHR46929">
    <property type="entry name" value="EXPRESSED PROTEIN"/>
    <property type="match status" value="1"/>
</dbReference>
<dbReference type="Proteomes" id="UP001293593">
    <property type="component" value="Unassembled WGS sequence"/>
</dbReference>
<evidence type="ECO:0000313" key="3">
    <source>
        <dbReference type="EMBL" id="KAK4285694.1"/>
    </source>
</evidence>
<accession>A0AAE1TJG8</accession>
<protein>
    <recommendedName>
        <fullName evidence="2">Myb/SANT-like domain-containing protein</fullName>
    </recommendedName>
</protein>
<dbReference type="PANTHER" id="PTHR46929:SF4">
    <property type="entry name" value="MYB_SANT-LIKE DOMAIN-CONTAINING PROTEIN"/>
    <property type="match status" value="1"/>
</dbReference>
<name>A0AAE1TJG8_9FABA</name>
<organism evidence="3 4">
    <name type="scientific">Acacia crassicarpa</name>
    <name type="common">northern wattle</name>
    <dbReference type="NCBI Taxonomy" id="499986"/>
    <lineage>
        <taxon>Eukaryota</taxon>
        <taxon>Viridiplantae</taxon>
        <taxon>Streptophyta</taxon>
        <taxon>Embryophyta</taxon>
        <taxon>Tracheophyta</taxon>
        <taxon>Spermatophyta</taxon>
        <taxon>Magnoliopsida</taxon>
        <taxon>eudicotyledons</taxon>
        <taxon>Gunneridae</taxon>
        <taxon>Pentapetalae</taxon>
        <taxon>rosids</taxon>
        <taxon>fabids</taxon>
        <taxon>Fabales</taxon>
        <taxon>Fabaceae</taxon>
        <taxon>Caesalpinioideae</taxon>
        <taxon>mimosoid clade</taxon>
        <taxon>Acacieae</taxon>
        <taxon>Acacia</taxon>
    </lineage>
</organism>